<proteinExistence type="predicted"/>
<dbReference type="Proteomes" id="UP000242972">
    <property type="component" value="Unassembled WGS sequence"/>
</dbReference>
<evidence type="ECO:0000313" key="2">
    <source>
        <dbReference type="Proteomes" id="UP000242972"/>
    </source>
</evidence>
<dbReference type="Pfam" id="PF06240">
    <property type="entry name" value="COXG"/>
    <property type="match status" value="1"/>
</dbReference>
<gene>
    <name evidence="1" type="ORF">C7B46_13370</name>
</gene>
<reference evidence="1 2" key="1">
    <citation type="journal article" date="2014" name="BMC Genomics">
        <title>Comparison of environmental and isolate Sulfobacillus genomes reveals diverse carbon, sulfur, nitrogen, and hydrogen metabolisms.</title>
        <authorList>
            <person name="Justice N.B."/>
            <person name="Norman A."/>
            <person name="Brown C.T."/>
            <person name="Singh A."/>
            <person name="Thomas B.C."/>
            <person name="Banfield J.F."/>
        </authorList>
    </citation>
    <scope>NUCLEOTIDE SEQUENCE [LARGE SCALE GENOMIC DNA]</scope>
    <source>
        <strain evidence="1">AMDSBA4</strain>
    </source>
</reference>
<dbReference type="InterPro" id="IPR023393">
    <property type="entry name" value="START-like_dom_sf"/>
</dbReference>
<dbReference type="SUPFAM" id="SSF55961">
    <property type="entry name" value="Bet v1-like"/>
    <property type="match status" value="1"/>
</dbReference>
<organism evidence="1 2">
    <name type="scientific">Sulfobacillus benefaciens</name>
    <dbReference type="NCBI Taxonomy" id="453960"/>
    <lineage>
        <taxon>Bacteria</taxon>
        <taxon>Bacillati</taxon>
        <taxon>Bacillota</taxon>
        <taxon>Clostridia</taxon>
        <taxon>Eubacteriales</taxon>
        <taxon>Clostridiales Family XVII. Incertae Sedis</taxon>
        <taxon>Sulfobacillus</taxon>
    </lineage>
</organism>
<dbReference type="InterPro" id="IPR010419">
    <property type="entry name" value="CO_DH_gsu"/>
</dbReference>
<accession>A0A2T2XE27</accession>
<dbReference type="EMBL" id="PXYW01000033">
    <property type="protein sequence ID" value="PSR32740.1"/>
    <property type="molecule type" value="Genomic_DNA"/>
</dbReference>
<dbReference type="PANTHER" id="PTHR38588">
    <property type="entry name" value="BLL0334 PROTEIN"/>
    <property type="match status" value="1"/>
</dbReference>
<comment type="caution">
    <text evidence="1">The sequence shown here is derived from an EMBL/GenBank/DDBJ whole genome shotgun (WGS) entry which is preliminary data.</text>
</comment>
<protein>
    <submittedName>
        <fullName evidence="1">Carbon monoxide dehydrogenase</fullName>
    </submittedName>
</protein>
<dbReference type="PANTHER" id="PTHR38588:SF1">
    <property type="entry name" value="BLL0334 PROTEIN"/>
    <property type="match status" value="1"/>
</dbReference>
<sequence>MKSYHGEFQLVAPLETVWKFVTDPNRIGCSMPDVVAYTVQDPCHLTAKVRAGVGPVRAVLDMAIELSGDLAQRSAEMTVQGSGMGNGVQMQTTMSLTTHHGPEPETTLHWQANVTVSGALAALGSRVLDNQVKKITEKVFDNIRQGIAEGVTI</sequence>
<evidence type="ECO:0000313" key="1">
    <source>
        <dbReference type="EMBL" id="PSR32740.1"/>
    </source>
</evidence>
<name>A0A2T2XE27_9FIRM</name>
<dbReference type="Gene3D" id="3.30.530.20">
    <property type="match status" value="1"/>
</dbReference>
<dbReference type="AlphaFoldDB" id="A0A2T2XE27"/>